<sequence length="79" mass="9046">MVVKGQGLIRLRKIGMDENGKEYPIVEFKVSGEKIQVVEMIPGYTQSIINLSDTEELVTFMWANECFDPSKPDTFFEEV</sequence>
<dbReference type="AlphaFoldDB" id="A0A645HU75"/>
<reference evidence="2" key="1">
    <citation type="submission" date="2019-08" db="EMBL/GenBank/DDBJ databases">
        <authorList>
            <person name="Kucharzyk K."/>
            <person name="Murdoch R.W."/>
            <person name="Higgins S."/>
            <person name="Loffler F."/>
        </authorList>
    </citation>
    <scope>NUCLEOTIDE SEQUENCE</scope>
</reference>
<name>A0A645HU75_9ZZZZ</name>
<protein>
    <submittedName>
        <fullName evidence="2">UDP-2-acetamido-2,6-beta-L-arabino-hexul-4-ose reductase</fullName>
        <ecNumber evidence="2">1.1.1.367</ecNumber>
    </submittedName>
</protein>
<comment type="caution">
    <text evidence="2">The sequence shown here is derived from an EMBL/GenBank/DDBJ whole genome shotgun (WGS) entry which is preliminary data.</text>
</comment>
<gene>
    <name evidence="2" type="primary">wbjC_26</name>
    <name evidence="2" type="ORF">SDC9_190162</name>
</gene>
<dbReference type="EMBL" id="VSSQ01100457">
    <property type="protein sequence ID" value="MPN42605.1"/>
    <property type="molecule type" value="Genomic_DNA"/>
</dbReference>
<accession>A0A645HU75</accession>
<feature type="domain" description="Capsular polysaccharide assembling protein CapF C-terminal" evidence="1">
    <location>
        <begin position="1"/>
        <end position="75"/>
    </location>
</feature>
<proteinExistence type="predicted"/>
<dbReference type="Gene3D" id="2.60.120.10">
    <property type="entry name" value="Jelly Rolls"/>
    <property type="match status" value="1"/>
</dbReference>
<evidence type="ECO:0000259" key="1">
    <source>
        <dbReference type="Pfam" id="PF14667"/>
    </source>
</evidence>
<dbReference type="InterPro" id="IPR029303">
    <property type="entry name" value="CapF_C"/>
</dbReference>
<evidence type="ECO:0000313" key="2">
    <source>
        <dbReference type="EMBL" id="MPN42605.1"/>
    </source>
</evidence>
<keyword evidence="2" id="KW-0560">Oxidoreductase</keyword>
<organism evidence="2">
    <name type="scientific">bioreactor metagenome</name>
    <dbReference type="NCBI Taxonomy" id="1076179"/>
    <lineage>
        <taxon>unclassified sequences</taxon>
        <taxon>metagenomes</taxon>
        <taxon>ecological metagenomes</taxon>
    </lineage>
</organism>
<dbReference type="InterPro" id="IPR014710">
    <property type="entry name" value="RmlC-like_jellyroll"/>
</dbReference>
<dbReference type="GO" id="GO:0016491">
    <property type="term" value="F:oxidoreductase activity"/>
    <property type="evidence" value="ECO:0007669"/>
    <property type="project" value="UniProtKB-KW"/>
</dbReference>
<dbReference type="Pfam" id="PF14667">
    <property type="entry name" value="Polysacc_synt_C"/>
    <property type="match status" value="1"/>
</dbReference>
<dbReference type="EC" id="1.1.1.367" evidence="2"/>